<dbReference type="OrthoDB" id="673593at2"/>
<keyword evidence="2" id="KW-1185">Reference proteome</keyword>
<dbReference type="KEGG" id="nia:A8C56_15970"/>
<sequence>MHTSFNKIVHFTRLIKINGRLREFNYRKNNNAGTYVFDVDTADDRGNRLFFRLAKEDNEWQLTSKLPVPEWITDNRELLITELEEGVLNN</sequence>
<dbReference type="STRING" id="1176587.A8C56_15970"/>
<evidence type="ECO:0000313" key="1">
    <source>
        <dbReference type="EMBL" id="ANH82258.1"/>
    </source>
</evidence>
<accession>A0A1A9I3L3</accession>
<dbReference type="AlphaFoldDB" id="A0A1A9I3L3"/>
<protein>
    <submittedName>
        <fullName evidence="1">Uncharacterized protein</fullName>
    </submittedName>
</protein>
<name>A0A1A9I3L3_9BACT</name>
<proteinExistence type="predicted"/>
<gene>
    <name evidence="1" type="ORF">A8C56_15970</name>
</gene>
<dbReference type="Proteomes" id="UP000077667">
    <property type="component" value="Chromosome"/>
</dbReference>
<organism evidence="1 2">
    <name type="scientific">Niabella ginsenosidivorans</name>
    <dbReference type="NCBI Taxonomy" id="1176587"/>
    <lineage>
        <taxon>Bacteria</taxon>
        <taxon>Pseudomonadati</taxon>
        <taxon>Bacteroidota</taxon>
        <taxon>Chitinophagia</taxon>
        <taxon>Chitinophagales</taxon>
        <taxon>Chitinophagaceae</taxon>
        <taxon>Niabella</taxon>
    </lineage>
</organism>
<dbReference type="RefSeq" id="WP_067758125.1">
    <property type="nucleotide sequence ID" value="NZ_CP015772.1"/>
</dbReference>
<dbReference type="EMBL" id="CP015772">
    <property type="protein sequence ID" value="ANH82258.1"/>
    <property type="molecule type" value="Genomic_DNA"/>
</dbReference>
<reference evidence="1 2" key="1">
    <citation type="submission" date="2016-05" db="EMBL/GenBank/DDBJ databases">
        <title>Niabella ginsenosidivorans BS26 whole genome sequencing.</title>
        <authorList>
            <person name="Im W.T."/>
            <person name="Siddiqi M.Z."/>
        </authorList>
    </citation>
    <scope>NUCLEOTIDE SEQUENCE [LARGE SCALE GENOMIC DNA]</scope>
    <source>
        <strain evidence="1 2">BS26</strain>
    </source>
</reference>
<evidence type="ECO:0000313" key="2">
    <source>
        <dbReference type="Proteomes" id="UP000077667"/>
    </source>
</evidence>